<feature type="transmembrane region" description="Helical" evidence="1">
    <location>
        <begin position="98"/>
        <end position="119"/>
    </location>
</feature>
<dbReference type="EMBL" id="LT629800">
    <property type="protein sequence ID" value="SDV09953.1"/>
    <property type="molecule type" value="Genomic_DNA"/>
</dbReference>
<name>A0ABY0WM55_9PSED</name>
<keyword evidence="3" id="KW-1185">Reference proteome</keyword>
<feature type="transmembrane region" description="Helical" evidence="1">
    <location>
        <begin position="6"/>
        <end position="27"/>
    </location>
</feature>
<feature type="transmembrane region" description="Helical" evidence="1">
    <location>
        <begin position="61"/>
        <end position="78"/>
    </location>
</feature>
<accession>A0ABY0WM55</accession>
<keyword evidence="1" id="KW-0472">Membrane</keyword>
<gene>
    <name evidence="2" type="ORF">SAMN04490181_4800</name>
</gene>
<evidence type="ECO:0000313" key="2">
    <source>
        <dbReference type="EMBL" id="SDV09953.1"/>
    </source>
</evidence>
<sequence>MIMDSELFFAGLTVFEIVVLAGILLFVDYTKLDELESYFSENEVVQRSKRFWSRSRRIDKMMRMSVIACFLAHPSVYIKKGDVTREELAAIPLGLKRWVVWPTYWSVFWVFRVVAMLLWDPFH</sequence>
<organism evidence="2 3">
    <name type="scientific">Pseudomonas brenneri</name>
    <dbReference type="NCBI Taxonomy" id="129817"/>
    <lineage>
        <taxon>Bacteria</taxon>
        <taxon>Pseudomonadati</taxon>
        <taxon>Pseudomonadota</taxon>
        <taxon>Gammaproteobacteria</taxon>
        <taxon>Pseudomonadales</taxon>
        <taxon>Pseudomonadaceae</taxon>
        <taxon>Pseudomonas</taxon>
    </lineage>
</organism>
<keyword evidence="1" id="KW-1133">Transmembrane helix</keyword>
<proteinExistence type="predicted"/>
<keyword evidence="1" id="KW-0812">Transmembrane</keyword>
<dbReference type="Proteomes" id="UP000199620">
    <property type="component" value="Chromosome I"/>
</dbReference>
<evidence type="ECO:0000313" key="3">
    <source>
        <dbReference type="Proteomes" id="UP000199620"/>
    </source>
</evidence>
<protein>
    <submittedName>
        <fullName evidence="2">Uncharacterized protein</fullName>
    </submittedName>
</protein>
<evidence type="ECO:0000256" key="1">
    <source>
        <dbReference type="SAM" id="Phobius"/>
    </source>
</evidence>
<reference evidence="2 3" key="1">
    <citation type="submission" date="2016-10" db="EMBL/GenBank/DDBJ databases">
        <authorList>
            <person name="Varghese N."/>
            <person name="Submissions S."/>
        </authorList>
    </citation>
    <scope>NUCLEOTIDE SEQUENCE [LARGE SCALE GENOMIC DNA]</scope>
    <source>
        <strain evidence="2 3">BS2771</strain>
    </source>
</reference>